<dbReference type="PRINTS" id="PR00625">
    <property type="entry name" value="JDOMAIN"/>
</dbReference>
<dbReference type="PROSITE" id="PS50076">
    <property type="entry name" value="DNAJ_2"/>
    <property type="match status" value="1"/>
</dbReference>
<dbReference type="GO" id="GO:0005783">
    <property type="term" value="C:endoplasmic reticulum"/>
    <property type="evidence" value="ECO:0007669"/>
    <property type="project" value="UniProtKB-ARBA"/>
</dbReference>
<reference evidence="2" key="1">
    <citation type="submission" date="2019-03" db="EMBL/GenBank/DDBJ databases">
        <title>WGS assembly of Setaria viridis.</title>
        <authorList>
            <person name="Huang P."/>
            <person name="Jenkins J."/>
            <person name="Grimwood J."/>
            <person name="Barry K."/>
            <person name="Healey A."/>
            <person name="Mamidi S."/>
            <person name="Sreedasyam A."/>
            <person name="Shu S."/>
            <person name="Feldman M."/>
            <person name="Wu J."/>
            <person name="Yu Y."/>
            <person name="Chen C."/>
            <person name="Johnson J."/>
            <person name="Rokhsar D."/>
            <person name="Baxter I."/>
            <person name="Schmutz J."/>
            <person name="Brutnell T."/>
            <person name="Kellogg E."/>
        </authorList>
    </citation>
    <scope>NUCLEOTIDE SEQUENCE [LARGE SCALE GENOMIC DNA]</scope>
</reference>
<dbReference type="SMART" id="SM00271">
    <property type="entry name" value="DnaJ"/>
    <property type="match status" value="1"/>
</dbReference>
<dbReference type="AlphaFoldDB" id="A0A4U6U017"/>
<feature type="domain" description="J" evidence="1">
    <location>
        <begin position="67"/>
        <end position="131"/>
    </location>
</feature>
<dbReference type="SUPFAM" id="SSF46565">
    <property type="entry name" value="Chaperone J-domain"/>
    <property type="match status" value="1"/>
</dbReference>
<dbReference type="Gene3D" id="1.10.287.110">
    <property type="entry name" value="DnaJ domain"/>
    <property type="match status" value="1"/>
</dbReference>
<dbReference type="Gramene" id="TKW08721">
    <property type="protein sequence ID" value="TKW08721"/>
    <property type="gene ID" value="SEVIR_6G042450v2"/>
</dbReference>
<dbReference type="PANTHER" id="PTHR47374:SF6">
    <property type="entry name" value="ENDOSOME ANTIGEN-LIKE PROTEIN, PUTATIVE (DUF3444)-RELATED"/>
    <property type="match status" value="1"/>
</dbReference>
<evidence type="ECO:0000313" key="2">
    <source>
        <dbReference type="EMBL" id="TKW08721.1"/>
    </source>
</evidence>
<organism evidence="2 3">
    <name type="scientific">Setaria viridis</name>
    <name type="common">Green bristlegrass</name>
    <name type="synonym">Setaria italica subsp. viridis</name>
    <dbReference type="NCBI Taxonomy" id="4556"/>
    <lineage>
        <taxon>Eukaryota</taxon>
        <taxon>Viridiplantae</taxon>
        <taxon>Streptophyta</taxon>
        <taxon>Embryophyta</taxon>
        <taxon>Tracheophyta</taxon>
        <taxon>Spermatophyta</taxon>
        <taxon>Magnoliopsida</taxon>
        <taxon>Liliopsida</taxon>
        <taxon>Poales</taxon>
        <taxon>Poaceae</taxon>
        <taxon>PACMAD clade</taxon>
        <taxon>Panicoideae</taxon>
        <taxon>Panicodae</taxon>
        <taxon>Paniceae</taxon>
        <taxon>Cenchrinae</taxon>
        <taxon>Setaria</taxon>
    </lineage>
</organism>
<dbReference type="CDD" id="cd06257">
    <property type="entry name" value="DnaJ"/>
    <property type="match status" value="1"/>
</dbReference>
<dbReference type="OMA" id="GAKKFVY"/>
<protein>
    <recommendedName>
        <fullName evidence="1">J domain-containing protein</fullName>
    </recommendedName>
</protein>
<keyword evidence="3" id="KW-1185">Reference proteome</keyword>
<dbReference type="EMBL" id="CM016557">
    <property type="protein sequence ID" value="TKW08721.1"/>
    <property type="molecule type" value="Genomic_DNA"/>
</dbReference>
<accession>A0A4U6U017</accession>
<dbReference type="Pfam" id="PF00226">
    <property type="entry name" value="DnaJ"/>
    <property type="match status" value="1"/>
</dbReference>
<evidence type="ECO:0000313" key="3">
    <source>
        <dbReference type="Proteomes" id="UP000298652"/>
    </source>
</evidence>
<proteinExistence type="predicted"/>
<gene>
    <name evidence="2" type="ORF">SEVIR_6G042450v2</name>
</gene>
<dbReference type="InterPro" id="IPR001623">
    <property type="entry name" value="DnaJ_domain"/>
</dbReference>
<dbReference type="Proteomes" id="UP000298652">
    <property type="component" value="Chromosome 6"/>
</dbReference>
<dbReference type="InterPro" id="IPR036869">
    <property type="entry name" value="J_dom_sf"/>
</dbReference>
<name>A0A4U6U017_SETVI</name>
<evidence type="ECO:0000259" key="1">
    <source>
        <dbReference type="PROSITE" id="PS50076"/>
    </source>
</evidence>
<sequence length="203" mass="23499">MVECNKEEAFRAREIAIKKMESNDFVGARKIVLEAQRLFPELGSISHLLTVCNVHCAAEVRVNGEMDWYGIFRVEEAANEAIIKKQYLNLTSSLHADKKRFPGAEAAFKLVSEAYSILHESMKRYRYDIKTNRNAFWTKCPSCKTQYQYYFRFLNKKVYCQQCGRRFFASALKEQAMPTSLGARIPVKAFRTRKRLAVNKATT</sequence>
<dbReference type="PANTHER" id="PTHR47374">
    <property type="entry name" value="ENDOSOME ANTIGEN-LIKE PROTEIN, PUTATIVE (DUF3444)-RELATED"/>
    <property type="match status" value="1"/>
</dbReference>